<organism evidence="4 5">
    <name type="scientific">Methylomonas lenta</name>
    <dbReference type="NCBI Taxonomy" id="980561"/>
    <lineage>
        <taxon>Bacteria</taxon>
        <taxon>Pseudomonadati</taxon>
        <taxon>Pseudomonadota</taxon>
        <taxon>Gammaproteobacteria</taxon>
        <taxon>Methylococcales</taxon>
        <taxon>Methylococcaceae</taxon>
        <taxon>Methylomonas</taxon>
    </lineage>
</organism>
<dbReference type="Proteomes" id="UP000078476">
    <property type="component" value="Unassembled WGS sequence"/>
</dbReference>
<evidence type="ECO:0000259" key="3">
    <source>
        <dbReference type="Pfam" id="PF02579"/>
    </source>
</evidence>
<dbReference type="PANTHER" id="PTHR33937">
    <property type="entry name" value="IRON-MOLYBDENUM PROTEIN-RELATED-RELATED"/>
    <property type="match status" value="1"/>
</dbReference>
<evidence type="ECO:0000313" key="4">
    <source>
        <dbReference type="EMBL" id="OAI19818.1"/>
    </source>
</evidence>
<dbReference type="OrthoDB" id="9797941at2"/>
<feature type="domain" description="Dinitrogenase iron-molybdenum cofactor biosynthesis" evidence="3">
    <location>
        <begin position="11"/>
        <end position="100"/>
    </location>
</feature>
<dbReference type="EMBL" id="LUUI01000061">
    <property type="protein sequence ID" value="OAI19818.1"/>
    <property type="molecule type" value="Genomic_DNA"/>
</dbReference>
<dbReference type="InterPro" id="IPR003731">
    <property type="entry name" value="Di-Nase_FeMo-co_biosynth"/>
</dbReference>
<dbReference type="AlphaFoldDB" id="A0A177NP10"/>
<dbReference type="CDD" id="cd00562">
    <property type="entry name" value="NifX_NifB"/>
    <property type="match status" value="1"/>
</dbReference>
<keyword evidence="1" id="KW-0535">Nitrogen fixation</keyword>
<protein>
    <recommendedName>
        <fullName evidence="3">Dinitrogenase iron-molybdenum cofactor biosynthesis domain-containing protein</fullName>
    </recommendedName>
</protein>
<dbReference type="InterPro" id="IPR036105">
    <property type="entry name" value="DiNase_FeMo-co_biosyn_sf"/>
</dbReference>
<evidence type="ECO:0000256" key="2">
    <source>
        <dbReference type="SAM" id="MobiDB-lite"/>
    </source>
</evidence>
<comment type="caution">
    <text evidence="4">The sequence shown here is derived from an EMBL/GenBank/DDBJ whole genome shotgun (WGS) entry which is preliminary data.</text>
</comment>
<accession>A0A177NP10</accession>
<reference evidence="4 5" key="1">
    <citation type="submission" date="2016-03" db="EMBL/GenBank/DDBJ databases">
        <authorList>
            <person name="Ploux O."/>
        </authorList>
    </citation>
    <scope>NUCLEOTIDE SEQUENCE [LARGE SCALE GENOMIC DNA]</scope>
    <source>
        <strain evidence="4 5">R-45370</strain>
    </source>
</reference>
<feature type="region of interest" description="Disordered" evidence="2">
    <location>
        <begin position="88"/>
        <end position="119"/>
    </location>
</feature>
<evidence type="ECO:0000313" key="5">
    <source>
        <dbReference type="Proteomes" id="UP000078476"/>
    </source>
</evidence>
<evidence type="ECO:0000256" key="1">
    <source>
        <dbReference type="ARBA" id="ARBA00023231"/>
    </source>
</evidence>
<gene>
    <name evidence="4" type="ORF">A1359_21525</name>
</gene>
<dbReference type="STRING" id="980561.A1359_21525"/>
<name>A0A177NP10_9GAMM</name>
<dbReference type="Gene3D" id="3.30.420.130">
    <property type="entry name" value="Dinitrogenase iron-molybdenum cofactor biosynthesis domain"/>
    <property type="match status" value="1"/>
</dbReference>
<keyword evidence="5" id="KW-1185">Reference proteome</keyword>
<dbReference type="SUPFAM" id="SSF53146">
    <property type="entry name" value="Nitrogenase accessory factor-like"/>
    <property type="match status" value="1"/>
</dbReference>
<dbReference type="RefSeq" id="WP_066978464.1">
    <property type="nucleotide sequence ID" value="NZ_LUUI01000061.1"/>
</dbReference>
<dbReference type="PANTHER" id="PTHR33937:SF2">
    <property type="entry name" value="DINITROGENASE IRON-MOLYBDENUM COFACTOR BIOSYNTHESIS DOMAIN-CONTAINING PROTEIN"/>
    <property type="match status" value="1"/>
</dbReference>
<proteinExistence type="predicted"/>
<dbReference type="Pfam" id="PF02579">
    <property type="entry name" value="Nitro_FeMo-Co"/>
    <property type="match status" value="1"/>
</dbReference>
<dbReference type="InterPro" id="IPR051840">
    <property type="entry name" value="NifX/NifY_domain"/>
</dbReference>
<sequence length="119" mass="13511">MKIAVASQNRKEITGHTGRCRKFWIYTIDNDVIAAKEMLELPKEQSFHESSRWEPSPLDDVQVLIAGGMGTGLARRLQEKNIQALITKETDPDQAVEDFLNGNLKTEPLEPHEHGHKHQ</sequence>